<name>A0A0T5XDL2_9BACT</name>
<keyword evidence="3" id="KW-1185">Reference proteome</keyword>
<dbReference type="eggNOG" id="COG1237">
    <property type="taxonomic scope" value="Bacteria"/>
</dbReference>
<dbReference type="Gene3D" id="3.60.15.10">
    <property type="entry name" value="Ribonuclease Z/Hydroxyacylglutathione hydrolase-like"/>
    <property type="match status" value="1"/>
</dbReference>
<gene>
    <name evidence="2" type="ORF">HMPREF1705_03738</name>
</gene>
<dbReference type="PANTHER" id="PTHR13754">
    <property type="entry name" value="METALLO-BETA-LACTAMASE SUPERFAMILY PROTEIN"/>
    <property type="match status" value="1"/>
</dbReference>
<organism evidence="2 3">
    <name type="scientific">Acetomicrobium hydrogeniformans ATCC BAA-1850</name>
    <dbReference type="NCBI Taxonomy" id="592015"/>
    <lineage>
        <taxon>Bacteria</taxon>
        <taxon>Thermotogati</taxon>
        <taxon>Synergistota</taxon>
        <taxon>Synergistia</taxon>
        <taxon>Synergistales</taxon>
        <taxon>Acetomicrobiaceae</taxon>
        <taxon>Acetomicrobium</taxon>
    </lineage>
</organism>
<comment type="caution">
    <text evidence="2">The sequence shown here is derived from an EMBL/GenBank/DDBJ whole genome shotgun (WGS) entry which is preliminary data.</text>
</comment>
<feature type="domain" description="Metallo-beta-lactamase" evidence="1">
    <location>
        <begin position="54"/>
        <end position="156"/>
    </location>
</feature>
<dbReference type="InterPro" id="IPR001279">
    <property type="entry name" value="Metallo-B-lactamas"/>
</dbReference>
<proteinExistence type="predicted"/>
<dbReference type="GO" id="GO:0016740">
    <property type="term" value="F:transferase activity"/>
    <property type="evidence" value="ECO:0007669"/>
    <property type="project" value="TreeGrafter"/>
</dbReference>
<dbReference type="SUPFAM" id="SSF56281">
    <property type="entry name" value="Metallo-hydrolase/oxidoreductase"/>
    <property type="match status" value="1"/>
</dbReference>
<evidence type="ECO:0000313" key="2">
    <source>
        <dbReference type="EMBL" id="KRT36454.1"/>
    </source>
</evidence>
<dbReference type="EMBL" id="ACJX03000001">
    <property type="protein sequence ID" value="KRT36454.1"/>
    <property type="molecule type" value="Genomic_DNA"/>
</dbReference>
<dbReference type="Pfam" id="PF00753">
    <property type="entry name" value="Lactamase_B"/>
    <property type="match status" value="1"/>
</dbReference>
<reference evidence="3" key="1">
    <citation type="submission" date="2012-09" db="EMBL/GenBank/DDBJ databases">
        <authorList>
            <person name="Weinstock G."/>
            <person name="Sodergren E."/>
            <person name="Clifton S."/>
            <person name="Fulton L."/>
            <person name="Fulton B."/>
            <person name="Courtney L."/>
            <person name="Fronick C."/>
            <person name="Harrison M."/>
            <person name="Strong C."/>
            <person name="Farmer C."/>
            <person name="Delehaunty K."/>
            <person name="Markovic C."/>
            <person name="Hall O."/>
            <person name="Minx P."/>
            <person name="Tomlinson C."/>
            <person name="Mitreva M."/>
            <person name="Nelson J."/>
            <person name="Hou S."/>
            <person name="Wollam A."/>
            <person name="Pepin K.H."/>
            <person name="Johnson M."/>
            <person name="Bhonagiri V."/>
            <person name="Nash W.E."/>
            <person name="Suruliraj S."/>
            <person name="Warren W."/>
            <person name="Chinwalla A."/>
            <person name="Mardis E.R."/>
            <person name="Wilson R.K."/>
        </authorList>
    </citation>
    <scope>NUCLEOTIDE SEQUENCE [LARGE SCALE GENOMIC DNA]</scope>
    <source>
        <strain evidence="3">OS1</strain>
    </source>
</reference>
<dbReference type="CDD" id="cd07713">
    <property type="entry name" value="DHPS-like_MBL-fold"/>
    <property type="match status" value="1"/>
</dbReference>
<dbReference type="AlphaFoldDB" id="A0A0T5XDL2"/>
<dbReference type="PANTHER" id="PTHR13754:SF18">
    <property type="entry name" value="7,8-DIHYDROPTERIN-6-METHYL-4-(BETA-D-RIBOFURANOSYL)-AMINOBENZENE-5'-PHOSPHATE SYNTHASE"/>
    <property type="match status" value="1"/>
</dbReference>
<dbReference type="InterPro" id="IPR036866">
    <property type="entry name" value="RibonucZ/Hydroxyglut_hydro"/>
</dbReference>
<dbReference type="RefSeq" id="WP_009200863.1">
    <property type="nucleotide sequence ID" value="NZ_ACJX03000001.1"/>
</dbReference>
<protein>
    <submittedName>
        <fullName evidence="2">Metallo-beta-lactamase domain protein</fullName>
    </submittedName>
</protein>
<sequence length="292" mass="31995">MERKKEADAARIIVILDDYAGQNTSFLAQHGISLLIEVKSGREYRRILMDTGQSGLPVLYNMELLGIQPSSIDAVVLSHCHYDHTKGLVEILKAIGKKDIPVIAHPDIFRPNYSFDSFIHNIGITRENGKEAIEAAGGVLMLTKEPFAIMPGVTTTGEVPRKRDFENQGIGTYNIEEGKIVPDEIRDDLSLIIKVAGKGIAVVSGCSHAGIVNIIDRSKEITKEDRVDVVIGGFHLIKASRERIEKTAAAFVDLDIHEIIAGHCTGMAALCEFSKTLGDRFKQLHVGTIVDL</sequence>
<dbReference type="InterPro" id="IPR041712">
    <property type="entry name" value="DHPS-like_MBL-fold"/>
</dbReference>
<evidence type="ECO:0000259" key="1">
    <source>
        <dbReference type="Pfam" id="PF00753"/>
    </source>
</evidence>
<dbReference type="STRING" id="592015.HMPREF1705_03738"/>
<dbReference type="InterPro" id="IPR052926">
    <property type="entry name" value="Metallo-beta-lactamase_dom"/>
</dbReference>
<evidence type="ECO:0000313" key="3">
    <source>
        <dbReference type="Proteomes" id="UP000005273"/>
    </source>
</evidence>
<dbReference type="Proteomes" id="UP000005273">
    <property type="component" value="Unassembled WGS sequence"/>
</dbReference>
<accession>A0A0T5XDL2</accession>